<dbReference type="GeneID" id="37046587"/>
<evidence type="ECO:0000313" key="4">
    <source>
        <dbReference type="Proteomes" id="UP000245768"/>
    </source>
</evidence>
<organism evidence="3 4">
    <name type="scientific">Acaromyces ingoldii</name>
    <dbReference type="NCBI Taxonomy" id="215250"/>
    <lineage>
        <taxon>Eukaryota</taxon>
        <taxon>Fungi</taxon>
        <taxon>Dikarya</taxon>
        <taxon>Basidiomycota</taxon>
        <taxon>Ustilaginomycotina</taxon>
        <taxon>Exobasidiomycetes</taxon>
        <taxon>Exobasidiales</taxon>
        <taxon>Cryptobasidiaceae</taxon>
        <taxon>Acaromyces</taxon>
    </lineage>
</organism>
<feature type="region of interest" description="Disordered" evidence="1">
    <location>
        <begin position="1"/>
        <end position="61"/>
    </location>
</feature>
<accession>A0A316YWW3</accession>
<evidence type="ECO:0000313" key="3">
    <source>
        <dbReference type="EMBL" id="PWN93612.1"/>
    </source>
</evidence>
<feature type="transmembrane region" description="Helical" evidence="2">
    <location>
        <begin position="769"/>
        <end position="791"/>
    </location>
</feature>
<feature type="compositionally biased region" description="Basic and acidic residues" evidence="1">
    <location>
        <begin position="277"/>
        <end position="288"/>
    </location>
</feature>
<feature type="compositionally biased region" description="Low complexity" evidence="1">
    <location>
        <begin position="808"/>
        <end position="832"/>
    </location>
</feature>
<keyword evidence="2" id="KW-0472">Membrane</keyword>
<protein>
    <submittedName>
        <fullName evidence="3">Uncharacterized protein</fullName>
    </submittedName>
</protein>
<feature type="region of interest" description="Disordered" evidence="1">
    <location>
        <begin position="316"/>
        <end position="335"/>
    </location>
</feature>
<keyword evidence="2" id="KW-1133">Transmembrane helix</keyword>
<gene>
    <name evidence="3" type="ORF">FA10DRAFT_298981</name>
</gene>
<feature type="compositionally biased region" description="Polar residues" evidence="1">
    <location>
        <begin position="833"/>
        <end position="859"/>
    </location>
</feature>
<name>A0A316YWW3_9BASI</name>
<feature type="region of interest" description="Disordered" evidence="1">
    <location>
        <begin position="189"/>
        <end position="288"/>
    </location>
</feature>
<reference evidence="3 4" key="1">
    <citation type="journal article" date="2018" name="Mol. Biol. Evol.">
        <title>Broad Genomic Sampling Reveals a Smut Pathogenic Ancestry of the Fungal Clade Ustilaginomycotina.</title>
        <authorList>
            <person name="Kijpornyongpan T."/>
            <person name="Mondo S.J."/>
            <person name="Barry K."/>
            <person name="Sandor L."/>
            <person name="Lee J."/>
            <person name="Lipzen A."/>
            <person name="Pangilinan J."/>
            <person name="LaButti K."/>
            <person name="Hainaut M."/>
            <person name="Henrissat B."/>
            <person name="Grigoriev I.V."/>
            <person name="Spatafora J.W."/>
            <person name="Aime M.C."/>
        </authorList>
    </citation>
    <scope>NUCLEOTIDE SEQUENCE [LARGE SCALE GENOMIC DNA]</scope>
    <source>
        <strain evidence="3 4">MCA 4198</strain>
    </source>
</reference>
<feature type="compositionally biased region" description="Basic and acidic residues" evidence="1">
    <location>
        <begin position="323"/>
        <end position="333"/>
    </location>
</feature>
<dbReference type="AlphaFoldDB" id="A0A316YWW3"/>
<proteinExistence type="predicted"/>
<feature type="compositionally biased region" description="Low complexity" evidence="1">
    <location>
        <begin position="237"/>
        <end position="260"/>
    </location>
</feature>
<dbReference type="RefSeq" id="XP_025380810.1">
    <property type="nucleotide sequence ID" value="XM_025524671.1"/>
</dbReference>
<feature type="region of interest" description="Disordered" evidence="1">
    <location>
        <begin position="522"/>
        <end position="542"/>
    </location>
</feature>
<keyword evidence="2" id="KW-0812">Transmembrane</keyword>
<sequence>MTAPRPLLEAGGDGTTSTSGFKLLPVPRSRRRGRRGWNYSNDEGVREQDMTSTHRRSVSSPILTVEEKKNEEHPQFNCIISKVEEDEGSDIETPRPKSFFHHSNTSLEEADKDEAEDAEQEHHHVFEVERWGVGGARNVVVYDKVNVAPSINLESATEASMDSIASSLRSSGLGAQRRRLKSIEIPILLSPCAPSGGDSTPRGPSSPWCDNTFPRLATPLSDAENGIGHNVWRNSRRPSSSDSLSTMRSSSSTDSTSDSSVVGTPPAETRTVMLRSEAGDHRSKLMPRDYRDDSLNAVSSAQFHGHTIVHLAPMSPLTPGRAAEQHTPKERQFGETPLHLDSLPASAARHLSSASEPCSVDSEPLSATLRRLGAARDSADHQEKDDEASRPPWILKEEWAERIAAQRELRHEAEIVAERNRSALEKANGLTWKHTTTAPQETVSSLGLRIFKGRSEHGSTIESTVRGGRLGATAKRISRGLASFLWRQDAHPPHFSKSQSSSPAFETLEIPAPDQATCKRTVRGDGWGGRRPSSSWFPGLTTGPLISPTNTVVTNHKKENDEYGPKGLRILQLGSVASSTTLSFHQSTLARGHSTSRSMSLLHESEITSPRMRRGHASALEDAQWEDEKEETANAEDELKLLHKLGLHVAEHGSEKEAMQPLRVRFPSTLPQPRKDLLQDRERVSDPAAVKSFTNSAPLRFKELLSVSSTKLRDKISKKRDADEACVVTYTDKCAEGRPLKLKRWDLDDNYGDDGKANKNGWLRTSFRWIFMTVLIVTILTVILVAATNALNKQHPKEHHVESPKNVTVASPTPSAPQSAPVAPAASSSASQIVQNTTVASPSSTSADGSVQSAVSDTYPSPAARVPTSEEPSRSAEDETQTENEGVAKQVPILEQQTDQIDRVS</sequence>
<dbReference type="OrthoDB" id="2555377at2759"/>
<dbReference type="EMBL" id="KZ819634">
    <property type="protein sequence ID" value="PWN93612.1"/>
    <property type="molecule type" value="Genomic_DNA"/>
</dbReference>
<keyword evidence="4" id="KW-1185">Reference proteome</keyword>
<dbReference type="Proteomes" id="UP000245768">
    <property type="component" value="Unassembled WGS sequence"/>
</dbReference>
<feature type="region of interest" description="Disordered" evidence="1">
    <location>
        <begin position="794"/>
        <end position="905"/>
    </location>
</feature>
<feature type="region of interest" description="Disordered" evidence="1">
    <location>
        <begin position="83"/>
        <end position="108"/>
    </location>
</feature>
<evidence type="ECO:0000256" key="1">
    <source>
        <dbReference type="SAM" id="MobiDB-lite"/>
    </source>
</evidence>
<evidence type="ECO:0000256" key="2">
    <source>
        <dbReference type="SAM" id="Phobius"/>
    </source>
</evidence>
<dbReference type="InParanoid" id="A0A316YWW3"/>